<feature type="compositionally biased region" description="Basic and acidic residues" evidence="1">
    <location>
        <begin position="631"/>
        <end position="647"/>
    </location>
</feature>
<feature type="compositionally biased region" description="Low complexity" evidence="1">
    <location>
        <begin position="168"/>
        <end position="177"/>
    </location>
</feature>
<feature type="compositionally biased region" description="Basic and acidic residues" evidence="1">
    <location>
        <begin position="576"/>
        <end position="585"/>
    </location>
</feature>
<dbReference type="OrthoDB" id="6373017at2759"/>
<dbReference type="Gene3D" id="1.10.510.10">
    <property type="entry name" value="Transferase(Phosphotransferase) domain 1"/>
    <property type="match status" value="1"/>
</dbReference>
<gene>
    <name evidence="3" type="ORF">C7M84_021490</name>
</gene>
<feature type="compositionally biased region" description="Basic residues" evidence="1">
    <location>
        <begin position="427"/>
        <end position="437"/>
    </location>
</feature>
<accession>A0A3R7SH00</accession>
<protein>
    <recommendedName>
        <fullName evidence="2">Protein kinase domain-containing protein</fullName>
    </recommendedName>
</protein>
<feature type="region of interest" description="Disordered" evidence="1">
    <location>
        <begin position="107"/>
        <end position="244"/>
    </location>
</feature>
<sequence>MSEVERMGSLLEKLLLKSSSSSPEPVDAYVLFTTASRVETTLAARTGQTCQDAWPVDTVTITTSEAQETEDKSTKRVSCLSQSQSHHQARATGLAFSALGLGAFTTSVKPSAKKPKQKAVAKRPLPRDGDEEARVPPAKKQRQEPSRQEPKPLEQPKQKAAAKKQAKESLSSLSSSSPKKKPSAKKPVKPSAKKPKQKAVAKRPSPATGRGGQSATGEEAAPGAFPSGTQAPRAAQAEGRGEEAGQGVVIFTIIVITKKEAVGQEACEVIIITRGEAIGQEAQAEGRGEEALPATGTRRPECHRRRSSARGLPVRNQAPRRSPSRRPVAKKQAKEGARVPRRRSSARSVRNPSPSSSPSRSRGEEAPPPRRGRGGQSATGEEAAPGAFKQKAVAKNGTLRSPRAAQAEGVAKKQAKKSLSSLSSSSPKKKPSAKKPAKSSIIIITRGEAIGLGPGQHHHQSPEPKQKAVAKRPSPRRDEEARVPPAKKQRQGLPSGTQALEQPKQKAVAKRPSPRRGRGGQSATGEEAAPGACPSGTQALEQPKQKAVAKRPLPRDGDEEARVPPAKKQRQGPSRQEPKPLEQPKQKAVAKKQAKKSPFAATGAAQAEGRGEEAPPRDGDEEARVPPAKKQRQEPSRQEPKPLEQPKQKAVAKKQAKNPSRRPWRRGPSPRRGRGGQSATGEEAAPGPSVRNPSPRAAQAEGRGEEAGQEVVIFTIVIKKEAPLEQPKQKAVAKRPLPRDGDERPECHRRRSSARSLPVRNQAPRAAKQKAGRRSRQEVVIFTIIVIKKKPPSSSPSRRPWRRGPPPRRGRGGQSAPAKKQRQEPSRQEPKPLEQPKQRPWRRGPSPRRGRGGQSATGEEAAPGAFPSGTQAPRAAQAEGRGEEAGQEVIFTIIVIKKEAPLEQPKQKAVAKRPSPRRGRGGQSATGEEAAPGAFPSGTQAPRAAQAEGRGEEAPPRDGDEEARVPPAKKQRQGPSRQEPKPLEQPKQKAPKQKAVAKRPLPRDGDEEARVPRAKKQRQEPSRQEPKPLAQSKTQVPSAHPAEKQRWTPSAEELKALRRLLRGSQVPILSAKKAMAMLGPNPHLLGAGKDGEAYLNREADLVVKFAMCYRSCRSVMREALALDLLKEVPGVQRLVGVCLERALIVTRYAGPTMSDWKSGKSRLRPKVWLYILSKVTLTLRTIHRNGLVHNDVKGDNICLRKSKGEIDVTIIDFGLAKRAGMQLPPLGTWSPGEHHPPEFFRDQAECSDLTDAFSLGKLVRAFLDIQSQELLDWFQESQSHAAKEREGLSELLWCLKLEQKDKLYRK</sequence>
<feature type="compositionally biased region" description="Basic and acidic residues" evidence="1">
    <location>
        <begin position="949"/>
        <end position="964"/>
    </location>
</feature>
<feature type="compositionally biased region" description="Basic residues" evidence="1">
    <location>
        <begin position="507"/>
        <end position="518"/>
    </location>
</feature>
<dbReference type="STRING" id="6689.A0A3R7SH00"/>
<comment type="caution">
    <text evidence="3">The sequence shown here is derived from an EMBL/GenBank/DDBJ whole genome shotgun (WGS) entry which is preliminary data.</text>
</comment>
<keyword evidence="4" id="KW-1185">Reference proteome</keyword>
<feature type="region of interest" description="Disordered" evidence="1">
    <location>
        <begin position="64"/>
        <end position="90"/>
    </location>
</feature>
<feature type="compositionally biased region" description="Basic residues" evidence="1">
    <location>
        <begin position="178"/>
        <end position="201"/>
    </location>
</feature>
<dbReference type="PROSITE" id="PS50011">
    <property type="entry name" value="PROTEIN_KINASE_DOM"/>
    <property type="match status" value="1"/>
</dbReference>
<dbReference type="EMBL" id="QCYY01004511">
    <property type="protein sequence ID" value="ROT60868.1"/>
    <property type="molecule type" value="Genomic_DNA"/>
</dbReference>
<feature type="compositionally biased region" description="Basic residues" evidence="1">
    <location>
        <begin position="909"/>
        <end position="920"/>
    </location>
</feature>
<organism evidence="3 4">
    <name type="scientific">Penaeus vannamei</name>
    <name type="common">Whiteleg shrimp</name>
    <name type="synonym">Litopenaeus vannamei</name>
    <dbReference type="NCBI Taxonomy" id="6689"/>
    <lineage>
        <taxon>Eukaryota</taxon>
        <taxon>Metazoa</taxon>
        <taxon>Ecdysozoa</taxon>
        <taxon>Arthropoda</taxon>
        <taxon>Crustacea</taxon>
        <taxon>Multicrustacea</taxon>
        <taxon>Malacostraca</taxon>
        <taxon>Eumalacostraca</taxon>
        <taxon>Eucarida</taxon>
        <taxon>Decapoda</taxon>
        <taxon>Dendrobranchiata</taxon>
        <taxon>Penaeoidea</taxon>
        <taxon>Penaeidae</taxon>
        <taxon>Penaeus</taxon>
    </lineage>
</organism>
<dbReference type="InterPro" id="IPR000719">
    <property type="entry name" value="Prot_kinase_dom"/>
</dbReference>
<reference evidence="3 4" key="1">
    <citation type="submission" date="2018-04" db="EMBL/GenBank/DDBJ databases">
        <authorList>
            <person name="Zhang X."/>
            <person name="Yuan J."/>
            <person name="Li F."/>
            <person name="Xiang J."/>
        </authorList>
    </citation>
    <scope>NUCLEOTIDE SEQUENCE [LARGE SCALE GENOMIC DNA]</scope>
    <source>
        <tissue evidence="3">Muscle</tissue>
    </source>
</reference>
<feature type="compositionally biased region" description="Basic residues" evidence="1">
    <location>
        <begin position="650"/>
        <end position="674"/>
    </location>
</feature>
<feature type="region of interest" description="Disordered" evidence="1">
    <location>
        <begin position="278"/>
        <end position="1049"/>
    </location>
</feature>
<feature type="compositionally biased region" description="Basic and acidic residues" evidence="1">
    <location>
        <begin position="737"/>
        <end position="746"/>
    </location>
</feature>
<feature type="compositionally biased region" description="Basic and acidic residues" evidence="1">
    <location>
        <begin position="141"/>
        <end position="157"/>
    </location>
</feature>
<feature type="compositionally biased region" description="Basic residues" evidence="1">
    <location>
        <begin position="111"/>
        <end position="121"/>
    </location>
</feature>
<dbReference type="SMART" id="SM00220">
    <property type="entry name" value="S_TKc"/>
    <property type="match status" value="1"/>
</dbReference>
<dbReference type="InterPro" id="IPR011009">
    <property type="entry name" value="Kinase-like_dom_sf"/>
</dbReference>
<feature type="compositionally biased region" description="Basic and acidic residues" evidence="1">
    <location>
        <begin position="821"/>
        <end position="837"/>
    </location>
</feature>
<feature type="compositionally biased region" description="Basic and acidic residues" evidence="1">
    <location>
        <begin position="553"/>
        <end position="562"/>
    </location>
</feature>
<evidence type="ECO:0000313" key="4">
    <source>
        <dbReference type="Proteomes" id="UP000283509"/>
    </source>
</evidence>
<dbReference type="GO" id="GO:0005524">
    <property type="term" value="F:ATP binding"/>
    <property type="evidence" value="ECO:0007669"/>
    <property type="project" value="InterPro"/>
</dbReference>
<feature type="compositionally biased region" description="Low complexity" evidence="1">
    <location>
        <begin position="346"/>
        <end position="360"/>
    </location>
</feature>
<proteinExistence type="predicted"/>
<dbReference type="Pfam" id="PF00069">
    <property type="entry name" value="Pkinase"/>
    <property type="match status" value="1"/>
</dbReference>
<feature type="compositionally biased region" description="Basic residues" evidence="1">
    <location>
        <begin position="799"/>
        <end position="811"/>
    </location>
</feature>
<dbReference type="PROSITE" id="PS00108">
    <property type="entry name" value="PROTEIN_KINASE_ST"/>
    <property type="match status" value="1"/>
</dbReference>
<feature type="compositionally biased region" description="Basic and acidic residues" evidence="1">
    <location>
        <begin position="1001"/>
        <end position="1026"/>
    </location>
</feature>
<feature type="compositionally biased region" description="Basic and acidic residues" evidence="1">
    <location>
        <begin position="978"/>
        <end position="987"/>
    </location>
</feature>
<feature type="compositionally biased region" description="Basic residues" evidence="1">
    <location>
        <begin position="322"/>
        <end position="331"/>
    </location>
</feature>
<evidence type="ECO:0000313" key="3">
    <source>
        <dbReference type="EMBL" id="ROT60868.1"/>
    </source>
</evidence>
<feature type="compositionally biased region" description="Basic and acidic residues" evidence="1">
    <location>
        <begin position="125"/>
        <end position="134"/>
    </location>
</feature>
<evidence type="ECO:0000259" key="2">
    <source>
        <dbReference type="PROSITE" id="PS50011"/>
    </source>
</evidence>
<evidence type="ECO:0000256" key="1">
    <source>
        <dbReference type="SAM" id="MobiDB-lite"/>
    </source>
</evidence>
<dbReference type="SUPFAM" id="SSF56112">
    <property type="entry name" value="Protein kinase-like (PK-like)"/>
    <property type="match status" value="1"/>
</dbReference>
<dbReference type="InterPro" id="IPR008271">
    <property type="entry name" value="Ser/Thr_kinase_AS"/>
</dbReference>
<feature type="compositionally biased region" description="Basic and acidic residues" evidence="1">
    <location>
        <begin position="609"/>
        <end position="624"/>
    </location>
</feature>
<feature type="compositionally biased region" description="Low complexity" evidence="1">
    <location>
        <begin position="417"/>
        <end position="426"/>
    </location>
</feature>
<reference evidence="3 4" key="2">
    <citation type="submission" date="2019-01" db="EMBL/GenBank/DDBJ databases">
        <title>The decoding of complex shrimp genome reveals the adaptation for benthos swimmer, frequently molting mechanism and breeding impact on genome.</title>
        <authorList>
            <person name="Sun Y."/>
            <person name="Gao Y."/>
            <person name="Yu Y."/>
        </authorList>
    </citation>
    <scope>NUCLEOTIDE SEQUENCE [LARGE SCALE GENOMIC DNA]</scope>
    <source>
        <tissue evidence="3">Muscle</tissue>
    </source>
</reference>
<dbReference type="Proteomes" id="UP000283509">
    <property type="component" value="Unassembled WGS sequence"/>
</dbReference>
<name>A0A3R7SH00_PENVA</name>
<feature type="domain" description="Protein kinase" evidence="2">
    <location>
        <begin position="1079"/>
        <end position="1306"/>
    </location>
</feature>
<feature type="compositionally biased region" description="Basic residues" evidence="1">
    <location>
        <begin position="839"/>
        <end position="851"/>
    </location>
</feature>
<dbReference type="GO" id="GO:0004672">
    <property type="term" value="F:protein kinase activity"/>
    <property type="evidence" value="ECO:0007669"/>
    <property type="project" value="InterPro"/>
</dbReference>